<evidence type="ECO:0000259" key="5">
    <source>
        <dbReference type="PROSITE" id="PS50887"/>
    </source>
</evidence>
<evidence type="ECO:0000313" key="7">
    <source>
        <dbReference type="EMBL" id="EFC98732.1"/>
    </source>
</evidence>
<dbReference type="SMART" id="SM00471">
    <property type="entry name" value="HDc"/>
    <property type="match status" value="1"/>
</dbReference>
<name>D3AHK2_9FIRM</name>
<proteinExistence type="predicted"/>
<evidence type="ECO:0000259" key="6">
    <source>
        <dbReference type="PROSITE" id="PS51832"/>
    </source>
</evidence>
<dbReference type="SUPFAM" id="SSF109604">
    <property type="entry name" value="HD-domain/PDEase-like"/>
    <property type="match status" value="1"/>
</dbReference>
<dbReference type="InterPro" id="IPR029787">
    <property type="entry name" value="Nucleotide_cyclase"/>
</dbReference>
<dbReference type="SMART" id="SM00448">
    <property type="entry name" value="REC"/>
    <property type="match status" value="1"/>
</dbReference>
<feature type="modified residue" description="4-aspartylphosphate" evidence="3">
    <location>
        <position position="78"/>
    </location>
</feature>
<dbReference type="EMBL" id="ACIO01000242">
    <property type="protein sequence ID" value="EFC98732.1"/>
    <property type="molecule type" value="Genomic_DNA"/>
</dbReference>
<dbReference type="HOGENOM" id="CLU_000445_92_10_9"/>
<dbReference type="InterPro" id="IPR037522">
    <property type="entry name" value="HD_GYP_dom"/>
</dbReference>
<sequence>MLPKCKDNIYNKTENLLGKSFSIMEKQKILIVDDSEMNRALLADILEEQYDVVEAENGIEAISLLSRQRADFSLLLLDIMMPEMDGFEVLAYINKYHWNDTFAVIMISADDSPANIKRAYDLGAFDYISRPFDSTIVKRRISNTMFLYARQQRLEKIIAEQFHEQEKNNKLMISILSHIVEFRNGESGLHILHVNTITKYLLKQLVRCTDQYPLSKADISLISTASALHDIGKIAISDTILNKPGRLTAEELEVMKTHSMVGARMLSDLPFEQQEAPLVKVASEICRWHHERYDGNGYPDGLKGDEIPIAAQVVALADVYDALTSERCYKKAYSHKEALNMILEGQCGAFNPTLLLCLQEIADTLENELTDNSSEQETKNIQDIRNKIDYDRLFSYEKYTFLSRKQRHLQLLYIDSLTSVYNRRYYDEHFQGSDNIQAMVVIDVDNFKHINDNYGHDVGDIVLQNIAQTVLSCVRKTDAVIRYGGDEFVIIFFSIPANIFEKKLERIRYSVDSLIIDGHPELHMTVSIGGVYGTGTAKGLFKAADSMMYQSKNTKNKVTICYLDENKDIADNI</sequence>
<feature type="domain" description="Response regulatory" evidence="4">
    <location>
        <begin position="28"/>
        <end position="145"/>
    </location>
</feature>
<dbReference type="InterPro" id="IPR011006">
    <property type="entry name" value="CheY-like_superfamily"/>
</dbReference>
<dbReference type="PROSITE" id="PS50887">
    <property type="entry name" value="GGDEF"/>
    <property type="match status" value="1"/>
</dbReference>
<dbReference type="InterPro" id="IPR043128">
    <property type="entry name" value="Rev_trsase/Diguanyl_cyclase"/>
</dbReference>
<evidence type="ECO:0000313" key="8">
    <source>
        <dbReference type="Proteomes" id="UP000004968"/>
    </source>
</evidence>
<comment type="function">
    <text evidence="2">May play the central regulatory role in sporulation. It may be an element of the effector pathway responsible for the activation of sporulation genes in response to nutritional stress. Spo0A may act in concert with spo0H (a sigma factor) to control the expression of some genes that are critical to the sporulation process.</text>
</comment>
<dbReference type="PROSITE" id="PS50110">
    <property type="entry name" value="RESPONSE_REGULATORY"/>
    <property type="match status" value="1"/>
</dbReference>
<dbReference type="SUPFAM" id="SSF55073">
    <property type="entry name" value="Nucleotide cyclase"/>
    <property type="match status" value="1"/>
</dbReference>
<evidence type="ECO:0000256" key="3">
    <source>
        <dbReference type="PROSITE-ProRule" id="PRU00169"/>
    </source>
</evidence>
<keyword evidence="3" id="KW-0597">Phosphoprotein</keyword>
<reference evidence="7 8" key="1">
    <citation type="submission" date="2010-01" db="EMBL/GenBank/DDBJ databases">
        <authorList>
            <person name="Weinstock G."/>
            <person name="Sodergren E."/>
            <person name="Clifton S."/>
            <person name="Fulton L."/>
            <person name="Fulton B."/>
            <person name="Courtney L."/>
            <person name="Fronick C."/>
            <person name="Harrison M."/>
            <person name="Strong C."/>
            <person name="Farmer C."/>
            <person name="Delahaunty K."/>
            <person name="Markovic C."/>
            <person name="Hall O."/>
            <person name="Minx P."/>
            <person name="Tomlinson C."/>
            <person name="Mitreva M."/>
            <person name="Nelson J."/>
            <person name="Hou S."/>
            <person name="Wollam A."/>
            <person name="Pepin K.H."/>
            <person name="Johnson M."/>
            <person name="Bhonagiri V."/>
            <person name="Nash W.E."/>
            <person name="Warren W."/>
            <person name="Chinwalla A."/>
            <person name="Mardis E.R."/>
            <person name="Wilson R.K."/>
        </authorList>
    </citation>
    <scope>NUCLEOTIDE SEQUENCE [LARGE SCALE GENOMIC DNA]</scope>
    <source>
        <strain evidence="7 8">DSM 13479</strain>
    </source>
</reference>
<evidence type="ECO:0000259" key="4">
    <source>
        <dbReference type="PROSITE" id="PS50110"/>
    </source>
</evidence>
<dbReference type="Pfam" id="PF00072">
    <property type="entry name" value="Response_reg"/>
    <property type="match status" value="1"/>
</dbReference>
<dbReference type="Gene3D" id="3.40.50.2300">
    <property type="match status" value="1"/>
</dbReference>
<dbReference type="InterPro" id="IPR052020">
    <property type="entry name" value="Cyclic_di-GMP/3'3'-cGAMP_PDE"/>
</dbReference>
<evidence type="ECO:0000256" key="2">
    <source>
        <dbReference type="ARBA" id="ARBA00024867"/>
    </source>
</evidence>
<evidence type="ECO:0000256" key="1">
    <source>
        <dbReference type="ARBA" id="ARBA00018672"/>
    </source>
</evidence>
<dbReference type="Pfam" id="PF00990">
    <property type="entry name" value="GGDEF"/>
    <property type="match status" value="1"/>
</dbReference>
<dbReference type="CDD" id="cd00077">
    <property type="entry name" value="HDc"/>
    <property type="match status" value="1"/>
</dbReference>
<dbReference type="InterPro" id="IPR000160">
    <property type="entry name" value="GGDEF_dom"/>
</dbReference>
<dbReference type="Pfam" id="PF13487">
    <property type="entry name" value="HD_5"/>
    <property type="match status" value="1"/>
</dbReference>
<gene>
    <name evidence="7" type="ORF">CLOSTHATH_03090</name>
</gene>
<dbReference type="AlphaFoldDB" id="D3AHK2"/>
<dbReference type="Proteomes" id="UP000004968">
    <property type="component" value="Unassembled WGS sequence"/>
</dbReference>
<comment type="caution">
    <text evidence="7">The sequence shown here is derived from an EMBL/GenBank/DDBJ whole genome shotgun (WGS) entry which is preliminary data.</text>
</comment>
<protein>
    <recommendedName>
        <fullName evidence="1">Stage 0 sporulation protein A homolog</fullName>
    </recommendedName>
</protein>
<dbReference type="Gene3D" id="3.30.70.270">
    <property type="match status" value="1"/>
</dbReference>
<dbReference type="InterPro" id="IPR001789">
    <property type="entry name" value="Sig_transdc_resp-reg_receiver"/>
</dbReference>
<dbReference type="GO" id="GO:0000160">
    <property type="term" value="P:phosphorelay signal transduction system"/>
    <property type="evidence" value="ECO:0007669"/>
    <property type="project" value="InterPro"/>
</dbReference>
<dbReference type="Gene3D" id="1.10.3210.10">
    <property type="entry name" value="Hypothetical protein af1432"/>
    <property type="match status" value="1"/>
</dbReference>
<dbReference type="PROSITE" id="PS51832">
    <property type="entry name" value="HD_GYP"/>
    <property type="match status" value="1"/>
</dbReference>
<dbReference type="SMART" id="SM00267">
    <property type="entry name" value="GGDEF"/>
    <property type="match status" value="1"/>
</dbReference>
<organism evidence="7 8">
    <name type="scientific">Hungatella hathewayi DSM 13479</name>
    <dbReference type="NCBI Taxonomy" id="566550"/>
    <lineage>
        <taxon>Bacteria</taxon>
        <taxon>Bacillati</taxon>
        <taxon>Bacillota</taxon>
        <taxon>Clostridia</taxon>
        <taxon>Lachnospirales</taxon>
        <taxon>Lachnospiraceae</taxon>
        <taxon>Hungatella</taxon>
    </lineage>
</organism>
<dbReference type="SUPFAM" id="SSF52172">
    <property type="entry name" value="CheY-like"/>
    <property type="match status" value="1"/>
</dbReference>
<accession>D3AHK2</accession>
<dbReference type="CDD" id="cd01949">
    <property type="entry name" value="GGDEF"/>
    <property type="match status" value="1"/>
</dbReference>
<dbReference type="PANTHER" id="PTHR45228">
    <property type="entry name" value="CYCLIC DI-GMP PHOSPHODIESTERASE TM_0186-RELATED"/>
    <property type="match status" value="1"/>
</dbReference>
<feature type="domain" description="GGDEF" evidence="5">
    <location>
        <begin position="435"/>
        <end position="565"/>
    </location>
</feature>
<dbReference type="InterPro" id="IPR003607">
    <property type="entry name" value="HD/PDEase_dom"/>
</dbReference>
<dbReference type="PANTHER" id="PTHR45228:SF5">
    <property type="entry name" value="CYCLIC DI-GMP PHOSPHODIESTERASE VC_1348-RELATED"/>
    <property type="match status" value="1"/>
</dbReference>
<dbReference type="NCBIfam" id="TIGR00254">
    <property type="entry name" value="GGDEF"/>
    <property type="match status" value="1"/>
</dbReference>
<feature type="domain" description="HD-GYP" evidence="6">
    <location>
        <begin position="165"/>
        <end position="374"/>
    </location>
</feature>